<accession>A0AAE0KK57</accession>
<evidence type="ECO:0000256" key="1">
    <source>
        <dbReference type="SAM" id="MobiDB-lite"/>
    </source>
</evidence>
<gene>
    <name evidence="2" type="ORF">B0H63DRAFT_524809</name>
</gene>
<feature type="compositionally biased region" description="Polar residues" evidence="1">
    <location>
        <begin position="401"/>
        <end position="424"/>
    </location>
</feature>
<proteinExistence type="predicted"/>
<organism evidence="2 3">
    <name type="scientific">Podospora didyma</name>
    <dbReference type="NCBI Taxonomy" id="330526"/>
    <lineage>
        <taxon>Eukaryota</taxon>
        <taxon>Fungi</taxon>
        <taxon>Dikarya</taxon>
        <taxon>Ascomycota</taxon>
        <taxon>Pezizomycotina</taxon>
        <taxon>Sordariomycetes</taxon>
        <taxon>Sordariomycetidae</taxon>
        <taxon>Sordariales</taxon>
        <taxon>Podosporaceae</taxon>
        <taxon>Podospora</taxon>
    </lineage>
</organism>
<dbReference type="AlphaFoldDB" id="A0AAE0KK57"/>
<sequence>MIFTHVRGEVNKADRPCHPYLKDLLSLAKTCKLFLVVVRPVLYQHIHRGTVNFFRDNADWDEYRCASALYRRYHQHPRPPLPPPTRDYCDFTDAPQLMRTFIETPGTSSMVESLRLQLLGKEVDAWYEALRAFPERVTFPRLSALFLIPVTNNLKFKFNIYTIRERNRVTNLRDVADLLAAASNLKEMRIAQMRRLFPSSSETRIVVAAEQPDVALRELGYTAQCWDCYTGSRTDSPVDMISHFAPACLGEGSSLGGVATFAAFTALKMLTINCGNLAYPGIRLMDTLVLVSNTSEGQGGSSEAEGKGRRCLKDLADTDIPKFLEACGVALYFGNMAHMRKVVTNRFWEWEFVDGLTADLNNPDPFYKIGGDESCHHEKEIAETPPAHRVDDAIHPTHSSIANRQSASPSPAVSAETYQHPTETPRSDLMSAVAIEAILRFLTMKRLRSGAVAP</sequence>
<protein>
    <submittedName>
        <fullName evidence="2">Uncharacterized protein</fullName>
    </submittedName>
</protein>
<name>A0AAE0KK57_9PEZI</name>
<reference evidence="2" key="1">
    <citation type="journal article" date="2023" name="Mol. Phylogenet. Evol.">
        <title>Genome-scale phylogeny and comparative genomics of the fungal order Sordariales.</title>
        <authorList>
            <person name="Hensen N."/>
            <person name="Bonometti L."/>
            <person name="Westerberg I."/>
            <person name="Brannstrom I.O."/>
            <person name="Guillou S."/>
            <person name="Cros-Aarteil S."/>
            <person name="Calhoun S."/>
            <person name="Haridas S."/>
            <person name="Kuo A."/>
            <person name="Mondo S."/>
            <person name="Pangilinan J."/>
            <person name="Riley R."/>
            <person name="LaButti K."/>
            <person name="Andreopoulos B."/>
            <person name="Lipzen A."/>
            <person name="Chen C."/>
            <person name="Yan M."/>
            <person name="Daum C."/>
            <person name="Ng V."/>
            <person name="Clum A."/>
            <person name="Steindorff A."/>
            <person name="Ohm R.A."/>
            <person name="Martin F."/>
            <person name="Silar P."/>
            <person name="Natvig D.O."/>
            <person name="Lalanne C."/>
            <person name="Gautier V."/>
            <person name="Ament-Velasquez S.L."/>
            <person name="Kruys A."/>
            <person name="Hutchinson M.I."/>
            <person name="Powell A.J."/>
            <person name="Barry K."/>
            <person name="Miller A.N."/>
            <person name="Grigoriev I.V."/>
            <person name="Debuchy R."/>
            <person name="Gladieux P."/>
            <person name="Hiltunen Thoren M."/>
            <person name="Johannesson H."/>
        </authorList>
    </citation>
    <scope>NUCLEOTIDE SEQUENCE</scope>
    <source>
        <strain evidence="2">CBS 232.78</strain>
    </source>
</reference>
<feature type="region of interest" description="Disordered" evidence="1">
    <location>
        <begin position="401"/>
        <end position="425"/>
    </location>
</feature>
<keyword evidence="3" id="KW-1185">Reference proteome</keyword>
<evidence type="ECO:0000313" key="3">
    <source>
        <dbReference type="Proteomes" id="UP001285441"/>
    </source>
</evidence>
<reference evidence="2" key="2">
    <citation type="submission" date="2023-06" db="EMBL/GenBank/DDBJ databases">
        <authorList>
            <consortium name="Lawrence Berkeley National Laboratory"/>
            <person name="Haridas S."/>
            <person name="Hensen N."/>
            <person name="Bonometti L."/>
            <person name="Westerberg I."/>
            <person name="Brannstrom I.O."/>
            <person name="Guillou S."/>
            <person name="Cros-Aarteil S."/>
            <person name="Calhoun S."/>
            <person name="Kuo A."/>
            <person name="Mondo S."/>
            <person name="Pangilinan J."/>
            <person name="Riley R."/>
            <person name="LaButti K."/>
            <person name="Andreopoulos B."/>
            <person name="Lipzen A."/>
            <person name="Chen C."/>
            <person name="Yanf M."/>
            <person name="Daum C."/>
            <person name="Ng V."/>
            <person name="Clum A."/>
            <person name="Steindorff A."/>
            <person name="Ohm R."/>
            <person name="Martin F."/>
            <person name="Silar P."/>
            <person name="Natvig D."/>
            <person name="Lalanne C."/>
            <person name="Gautier V."/>
            <person name="Ament-velasquez S.L."/>
            <person name="Kruys A."/>
            <person name="Hutchinson M.I."/>
            <person name="Powell A.J."/>
            <person name="Barry K."/>
            <person name="Miller A.N."/>
            <person name="Grigoriev I.V."/>
            <person name="Debuchy R."/>
            <person name="Gladieux P."/>
            <person name="Thoren M.H."/>
            <person name="Johannesson H."/>
        </authorList>
    </citation>
    <scope>NUCLEOTIDE SEQUENCE</scope>
    <source>
        <strain evidence="2">CBS 232.78</strain>
    </source>
</reference>
<evidence type="ECO:0000313" key="2">
    <source>
        <dbReference type="EMBL" id="KAK3377521.1"/>
    </source>
</evidence>
<dbReference type="EMBL" id="JAULSW010000006">
    <property type="protein sequence ID" value="KAK3377521.1"/>
    <property type="molecule type" value="Genomic_DNA"/>
</dbReference>
<dbReference type="Proteomes" id="UP001285441">
    <property type="component" value="Unassembled WGS sequence"/>
</dbReference>
<comment type="caution">
    <text evidence="2">The sequence shown here is derived from an EMBL/GenBank/DDBJ whole genome shotgun (WGS) entry which is preliminary data.</text>
</comment>